<dbReference type="AlphaFoldDB" id="A0AAW7XD37"/>
<feature type="compositionally biased region" description="Polar residues" evidence="3">
    <location>
        <begin position="285"/>
        <end position="298"/>
    </location>
</feature>
<dbReference type="GO" id="GO:0015562">
    <property type="term" value="F:efflux transmembrane transporter activity"/>
    <property type="evidence" value="ECO:0007669"/>
    <property type="project" value="TreeGrafter"/>
</dbReference>
<dbReference type="SUPFAM" id="SSF111369">
    <property type="entry name" value="HlyD-like secretion proteins"/>
    <property type="match status" value="1"/>
</dbReference>
<evidence type="ECO:0000256" key="1">
    <source>
        <dbReference type="ARBA" id="ARBA00009477"/>
    </source>
</evidence>
<evidence type="ECO:0000256" key="3">
    <source>
        <dbReference type="SAM" id="MobiDB-lite"/>
    </source>
</evidence>
<dbReference type="Gene3D" id="2.40.50.100">
    <property type="match status" value="1"/>
</dbReference>
<dbReference type="PANTHER" id="PTHR30469">
    <property type="entry name" value="MULTIDRUG RESISTANCE PROTEIN MDTA"/>
    <property type="match status" value="1"/>
</dbReference>
<sequence length="474" mass="52190">MNYKELFTGWFFYSASATLMSAAIVGSNSAWALDLPAVDCVITPSKSVDLSVATSGVIRHIHAERSEHVKAGQLLVELNSRVEEANLNLAKLKANMKAEISAEEINLRYDRLQNERVRNLQEKKLVSGQNIDESKRSEQVSYWRLQQAKDTYAVRQLELERAAAQLDNTRVFAPFDGVVTQVYKSEGEYVEDSPVMQLVQLNPLHVEAVLGMEYFGQIHNNMLGDVYPETNQNTPYSAHIEVVDPVGDTASGTFGVRLTMDNPGNHIVSGVKCILKLSDALYTEPNNSEQAPSDTASASEAPLTDSAKLPASATSSEESSKESMTQSIELSGGVIPSYKFGPFASDKEQKKAAQIIESYGFDPQRVDADFDFIKGYLVLSADSYRQPSSQLLAQFGRLGVKDMMVMPQKTYQGRISFGAYNGPQSANMRQAALTRMGIKSEVVARTEKESATWLAVESINEAKREAILQKLGSL</sequence>
<proteinExistence type="inferred from homology"/>
<dbReference type="PANTHER" id="PTHR30469:SF15">
    <property type="entry name" value="HLYD FAMILY OF SECRETION PROTEINS"/>
    <property type="match status" value="1"/>
</dbReference>
<keyword evidence="2" id="KW-0175">Coiled coil</keyword>
<reference evidence="5" key="1">
    <citation type="submission" date="2023-07" db="EMBL/GenBank/DDBJ databases">
        <title>Genome content predicts the carbon catabolic preferences of heterotrophic bacteria.</title>
        <authorList>
            <person name="Gralka M."/>
        </authorList>
    </citation>
    <scope>NUCLEOTIDE SEQUENCE</scope>
    <source>
        <strain evidence="5">I2M16</strain>
    </source>
</reference>
<dbReference type="RefSeq" id="WP_303548040.1">
    <property type="nucleotide sequence ID" value="NZ_JAUOPG010000001.1"/>
</dbReference>
<dbReference type="Proteomes" id="UP001169862">
    <property type="component" value="Unassembled WGS sequence"/>
</dbReference>
<feature type="coiled-coil region" evidence="2">
    <location>
        <begin position="75"/>
        <end position="122"/>
    </location>
</feature>
<accession>A0AAW7XD37</accession>
<comment type="similarity">
    <text evidence="1">Belongs to the membrane fusion protein (MFP) (TC 8.A.1) family.</text>
</comment>
<organism evidence="5 6">
    <name type="scientific">Neptunomonas phycophila</name>
    <dbReference type="NCBI Taxonomy" id="1572645"/>
    <lineage>
        <taxon>Bacteria</taxon>
        <taxon>Pseudomonadati</taxon>
        <taxon>Pseudomonadota</taxon>
        <taxon>Gammaproteobacteria</taxon>
        <taxon>Oceanospirillales</taxon>
        <taxon>Oceanospirillaceae</taxon>
        <taxon>Neptunomonas</taxon>
    </lineage>
</organism>
<keyword evidence="4" id="KW-0732">Signal</keyword>
<name>A0AAW7XD37_9GAMM</name>
<comment type="caution">
    <text evidence="5">The sequence shown here is derived from an EMBL/GenBank/DDBJ whole genome shotgun (WGS) entry which is preliminary data.</text>
</comment>
<protein>
    <submittedName>
        <fullName evidence="5">Efflux RND transporter periplasmic adaptor subunit</fullName>
    </submittedName>
</protein>
<evidence type="ECO:0000313" key="5">
    <source>
        <dbReference type="EMBL" id="MDO6452050.1"/>
    </source>
</evidence>
<dbReference type="InterPro" id="IPR006143">
    <property type="entry name" value="RND_pump_MFP"/>
</dbReference>
<feature type="chain" id="PRO_5043622555" evidence="4">
    <location>
        <begin position="33"/>
        <end position="474"/>
    </location>
</feature>
<evidence type="ECO:0000256" key="4">
    <source>
        <dbReference type="SAM" id="SignalP"/>
    </source>
</evidence>
<evidence type="ECO:0000313" key="6">
    <source>
        <dbReference type="Proteomes" id="UP001169862"/>
    </source>
</evidence>
<dbReference type="NCBIfam" id="TIGR01730">
    <property type="entry name" value="RND_mfp"/>
    <property type="match status" value="1"/>
</dbReference>
<dbReference type="GO" id="GO:1990281">
    <property type="term" value="C:efflux pump complex"/>
    <property type="evidence" value="ECO:0007669"/>
    <property type="project" value="TreeGrafter"/>
</dbReference>
<dbReference type="Gene3D" id="1.10.287.470">
    <property type="entry name" value="Helix hairpin bin"/>
    <property type="match status" value="1"/>
</dbReference>
<dbReference type="EMBL" id="JAUOPG010000001">
    <property type="protein sequence ID" value="MDO6452050.1"/>
    <property type="molecule type" value="Genomic_DNA"/>
</dbReference>
<dbReference type="Gene3D" id="2.40.30.170">
    <property type="match status" value="1"/>
</dbReference>
<evidence type="ECO:0000256" key="2">
    <source>
        <dbReference type="SAM" id="Coils"/>
    </source>
</evidence>
<feature type="region of interest" description="Disordered" evidence="3">
    <location>
        <begin position="285"/>
        <end position="327"/>
    </location>
</feature>
<gene>
    <name evidence="5" type="ORF">Q4490_00605</name>
</gene>
<feature type="signal peptide" evidence="4">
    <location>
        <begin position="1"/>
        <end position="32"/>
    </location>
</feature>